<evidence type="ECO:0000313" key="4">
    <source>
        <dbReference type="Proteomes" id="UP000487882"/>
    </source>
</evidence>
<dbReference type="NCBIfam" id="TIGR01554">
    <property type="entry name" value="major_cap_HK97"/>
    <property type="match status" value="1"/>
</dbReference>
<accession>A0A7K1J468</accession>
<dbReference type="RefSeq" id="WP_196425019.1">
    <property type="nucleotide sequence ID" value="NZ_WNLP01000002.1"/>
</dbReference>
<evidence type="ECO:0000313" key="3">
    <source>
        <dbReference type="EMBL" id="MUH59437.1"/>
    </source>
</evidence>
<dbReference type="EMBL" id="WNLP01000002">
    <property type="protein sequence ID" value="MUH59437.1"/>
    <property type="molecule type" value="Genomic_DNA"/>
</dbReference>
<comment type="subcellular location">
    <subcellularLocation>
        <location evidence="1">Virion</location>
    </subcellularLocation>
</comment>
<name>A0A7K1J468_9BIFI</name>
<protein>
    <submittedName>
        <fullName evidence="3">Major capsid protein</fullName>
    </submittedName>
</protein>
<dbReference type="AlphaFoldDB" id="A0A7K1J468"/>
<organism evidence="3 4">
    <name type="scientific">Bifidobacterium canis</name>
    <dbReference type="NCBI Taxonomy" id="2610880"/>
    <lineage>
        <taxon>Bacteria</taxon>
        <taxon>Bacillati</taxon>
        <taxon>Actinomycetota</taxon>
        <taxon>Actinomycetes</taxon>
        <taxon>Bifidobacteriales</taxon>
        <taxon>Bifidobacteriaceae</taxon>
        <taxon>Bifidobacterium</taxon>
    </lineage>
</organism>
<evidence type="ECO:0000256" key="1">
    <source>
        <dbReference type="ARBA" id="ARBA00004328"/>
    </source>
</evidence>
<dbReference type="Gene3D" id="3.30.2320.10">
    <property type="entry name" value="hypothetical protein PF0899 domain"/>
    <property type="match status" value="1"/>
</dbReference>
<dbReference type="Gene3D" id="3.30.2400.10">
    <property type="entry name" value="Major capsid protein gp5"/>
    <property type="match status" value="1"/>
</dbReference>
<comment type="caution">
    <text evidence="3">The sequence shown here is derived from an EMBL/GenBank/DDBJ whole genome shotgun (WGS) entry which is preliminary data.</text>
</comment>
<feature type="domain" description="Phage capsid-like C-terminal" evidence="2">
    <location>
        <begin position="47"/>
        <end position="276"/>
    </location>
</feature>
<dbReference type="Pfam" id="PF05065">
    <property type="entry name" value="Phage_capsid"/>
    <property type="match status" value="1"/>
</dbReference>
<reference evidence="3 4" key="1">
    <citation type="submission" date="2019-09" db="EMBL/GenBank/DDBJ databases">
        <title>Bifidobacterium canis sp. nov., isolated from the digestive tract of German Shepherd dog puppy.</title>
        <authorList>
            <person name="Bunesova V."/>
        </authorList>
    </citation>
    <scope>NUCLEOTIDE SEQUENCE [LARGE SCALE GENOMIC DNA]</scope>
    <source>
        <strain evidence="3 4">GSD1FS</strain>
    </source>
</reference>
<evidence type="ECO:0000259" key="2">
    <source>
        <dbReference type="Pfam" id="PF05065"/>
    </source>
</evidence>
<keyword evidence="4" id="KW-1185">Reference proteome</keyword>
<dbReference type="InterPro" id="IPR024455">
    <property type="entry name" value="Phage_capsid"/>
</dbReference>
<gene>
    <name evidence="3" type="ORF">GSD1FS_0759</name>
</gene>
<dbReference type="SUPFAM" id="SSF56563">
    <property type="entry name" value="Major capsid protein gp5"/>
    <property type="match status" value="1"/>
</dbReference>
<proteinExistence type="predicted"/>
<dbReference type="InterPro" id="IPR054612">
    <property type="entry name" value="Phage_capsid-like_C"/>
</dbReference>
<dbReference type="Proteomes" id="UP000487882">
    <property type="component" value="Unassembled WGS sequence"/>
</dbReference>
<sequence length="282" mass="29577">MSNIFTTTSNKGAFPDSQFTQPADTIPDAIALNELVATQSVVIDGDAPRVNIPYIDTDPTANVVAEGAEISESEATLNQISVGTHKIAMIIPLSNESMRYPDAGTLVGDGATRAMTNKADALFLSAQADSTAGTPAGIANMSGLSEQAPTTLTDLSPILTALSTTTDKGASPTSIVMRYSTWARLMALTAKDGRPLVEPDVTTSATPILFNVPVIFNSQTPADTILTMSAKDVIVSASQVESSTSTDALFTRDSSVMRLTMRLGFGIIHPKRIGKITLPAVK</sequence>